<evidence type="ECO:0000313" key="1">
    <source>
        <dbReference type="EMBL" id="PRQ33073.1"/>
    </source>
</evidence>
<dbReference type="Proteomes" id="UP000238479">
    <property type="component" value="Chromosome 5"/>
</dbReference>
<proteinExistence type="predicted"/>
<evidence type="ECO:0000313" key="2">
    <source>
        <dbReference type="Proteomes" id="UP000238479"/>
    </source>
</evidence>
<reference evidence="1 2" key="1">
    <citation type="journal article" date="2018" name="Nat. Genet.">
        <title>The Rosa genome provides new insights in the design of modern roses.</title>
        <authorList>
            <person name="Bendahmane M."/>
        </authorList>
    </citation>
    <scope>NUCLEOTIDE SEQUENCE [LARGE SCALE GENOMIC DNA]</scope>
    <source>
        <strain evidence="2">cv. Old Blush</strain>
    </source>
</reference>
<dbReference type="AlphaFoldDB" id="A0A2P6QFW3"/>
<sequence>MKTRLEKTDKHSAVKNTASFRGNILLLPPGSGKRASYDVSEERGGITMMIFCSDI</sequence>
<organism evidence="1 2">
    <name type="scientific">Rosa chinensis</name>
    <name type="common">China rose</name>
    <dbReference type="NCBI Taxonomy" id="74649"/>
    <lineage>
        <taxon>Eukaryota</taxon>
        <taxon>Viridiplantae</taxon>
        <taxon>Streptophyta</taxon>
        <taxon>Embryophyta</taxon>
        <taxon>Tracheophyta</taxon>
        <taxon>Spermatophyta</taxon>
        <taxon>Magnoliopsida</taxon>
        <taxon>eudicotyledons</taxon>
        <taxon>Gunneridae</taxon>
        <taxon>Pentapetalae</taxon>
        <taxon>rosids</taxon>
        <taxon>fabids</taxon>
        <taxon>Rosales</taxon>
        <taxon>Rosaceae</taxon>
        <taxon>Rosoideae</taxon>
        <taxon>Rosoideae incertae sedis</taxon>
        <taxon>Rosa</taxon>
    </lineage>
</organism>
<dbReference type="Gramene" id="PRQ33073">
    <property type="protein sequence ID" value="PRQ33073"/>
    <property type="gene ID" value="RchiOBHm_Chr5g0053451"/>
</dbReference>
<keyword evidence="2" id="KW-1185">Reference proteome</keyword>
<dbReference type="EMBL" id="PDCK01000043">
    <property type="protein sequence ID" value="PRQ33073.1"/>
    <property type="molecule type" value="Genomic_DNA"/>
</dbReference>
<protein>
    <submittedName>
        <fullName evidence="1">Uncharacterized protein</fullName>
    </submittedName>
</protein>
<comment type="caution">
    <text evidence="1">The sequence shown here is derived from an EMBL/GenBank/DDBJ whole genome shotgun (WGS) entry which is preliminary data.</text>
</comment>
<accession>A0A2P6QFW3</accession>
<gene>
    <name evidence="1" type="ORF">RchiOBHm_Chr5g0053451</name>
</gene>
<name>A0A2P6QFW3_ROSCH</name>